<name>A0ABV0NUA3_9TELE</name>
<dbReference type="Proteomes" id="UP001476798">
    <property type="component" value="Unassembled WGS sequence"/>
</dbReference>
<reference evidence="2 3" key="1">
    <citation type="submission" date="2021-06" db="EMBL/GenBank/DDBJ databases">
        <authorList>
            <person name="Palmer J.M."/>
        </authorList>
    </citation>
    <scope>NUCLEOTIDE SEQUENCE [LARGE SCALE GENOMIC DNA]</scope>
    <source>
        <strain evidence="2 3">GA_2019</strain>
        <tissue evidence="2">Muscle</tissue>
    </source>
</reference>
<feature type="region of interest" description="Disordered" evidence="1">
    <location>
        <begin position="1"/>
        <end position="22"/>
    </location>
</feature>
<comment type="caution">
    <text evidence="2">The sequence shown here is derived from an EMBL/GenBank/DDBJ whole genome shotgun (WGS) entry which is preliminary data.</text>
</comment>
<sequence length="79" mass="8927">MLTRHRAGKSESAETTERQTGCYGNRSLWQRGGLIRLFAKANVIGNLEETLLLISVNSVNTTKTKQQPHVWKHLQPNLV</sequence>
<feature type="compositionally biased region" description="Basic and acidic residues" evidence="1">
    <location>
        <begin position="8"/>
        <end position="17"/>
    </location>
</feature>
<dbReference type="EMBL" id="JAHRIO010050857">
    <property type="protein sequence ID" value="MEQ2174970.1"/>
    <property type="molecule type" value="Genomic_DNA"/>
</dbReference>
<gene>
    <name evidence="2" type="ORF">GOODEAATRI_013256</name>
</gene>
<evidence type="ECO:0000313" key="2">
    <source>
        <dbReference type="EMBL" id="MEQ2174970.1"/>
    </source>
</evidence>
<keyword evidence="3" id="KW-1185">Reference proteome</keyword>
<proteinExistence type="predicted"/>
<evidence type="ECO:0000256" key="1">
    <source>
        <dbReference type="SAM" id="MobiDB-lite"/>
    </source>
</evidence>
<accession>A0ABV0NUA3</accession>
<organism evidence="2 3">
    <name type="scientific">Goodea atripinnis</name>
    <dbReference type="NCBI Taxonomy" id="208336"/>
    <lineage>
        <taxon>Eukaryota</taxon>
        <taxon>Metazoa</taxon>
        <taxon>Chordata</taxon>
        <taxon>Craniata</taxon>
        <taxon>Vertebrata</taxon>
        <taxon>Euteleostomi</taxon>
        <taxon>Actinopterygii</taxon>
        <taxon>Neopterygii</taxon>
        <taxon>Teleostei</taxon>
        <taxon>Neoteleostei</taxon>
        <taxon>Acanthomorphata</taxon>
        <taxon>Ovalentaria</taxon>
        <taxon>Atherinomorphae</taxon>
        <taxon>Cyprinodontiformes</taxon>
        <taxon>Goodeidae</taxon>
        <taxon>Goodea</taxon>
    </lineage>
</organism>
<evidence type="ECO:0000313" key="3">
    <source>
        <dbReference type="Proteomes" id="UP001476798"/>
    </source>
</evidence>
<protein>
    <submittedName>
        <fullName evidence="2">Uncharacterized protein</fullName>
    </submittedName>
</protein>